<feature type="domain" description="HD" evidence="1">
    <location>
        <begin position="90"/>
        <end position="226"/>
    </location>
</feature>
<dbReference type="RefSeq" id="WP_080064640.1">
    <property type="nucleotide sequence ID" value="NZ_MZGX01000013.1"/>
</dbReference>
<dbReference type="Proteomes" id="UP000191554">
    <property type="component" value="Unassembled WGS sequence"/>
</dbReference>
<keyword evidence="3" id="KW-1185">Reference proteome</keyword>
<dbReference type="InterPro" id="IPR051094">
    <property type="entry name" value="Diverse_Catalytic_Enzymes"/>
</dbReference>
<organism evidence="2 3">
    <name type="scientific">Ruminiclostridium hungatei</name>
    <name type="common">Clostridium hungatei</name>
    <dbReference type="NCBI Taxonomy" id="48256"/>
    <lineage>
        <taxon>Bacteria</taxon>
        <taxon>Bacillati</taxon>
        <taxon>Bacillota</taxon>
        <taxon>Clostridia</taxon>
        <taxon>Eubacteriales</taxon>
        <taxon>Oscillospiraceae</taxon>
        <taxon>Ruminiclostridium</taxon>
    </lineage>
</organism>
<protein>
    <submittedName>
        <fullName evidence="2">Deoxyguanosinetriphosphate triphosphohydrolase</fullName>
        <ecNumber evidence="2">3.1.5.1</ecNumber>
    </submittedName>
</protein>
<reference evidence="2 3" key="1">
    <citation type="submission" date="2017-03" db="EMBL/GenBank/DDBJ databases">
        <title>Genome sequence of Clostridium hungatei DSM 14427.</title>
        <authorList>
            <person name="Poehlein A."/>
            <person name="Daniel R."/>
        </authorList>
    </citation>
    <scope>NUCLEOTIDE SEQUENCE [LARGE SCALE GENOMIC DNA]</scope>
    <source>
        <strain evidence="2 3">DSM 14427</strain>
    </source>
</reference>
<dbReference type="STRING" id="48256.CLHUN_22070"/>
<proteinExistence type="predicted"/>
<sequence>MDDYFEFNIEQKKQLKDIMDSYDDFLSPYACRSAQSVREFSSKTDNDSIRSPYAVDCDKIINSLQYNRYTDKTQVFSFYKNDDITRRALHVQLVSRIGRTIGHALKLNLDLIEAIALGHDMGHTPFGHRGEAYLNNLYFQNTGRLFNHNVHSVRVFRTILRTNLTLQTLDGILCHNGEKAFKEYHPSGLKTFEEYIDILENCYKDSEYIKKLHPATLEGCVVRISDMLAYVGKDRQDAKKASFEVKDFKPGKYLDGKNAGIINDVITDIVKNSLGKPFISMDQEVFLDIKTIYDDNTSKIYNSPKVVEPYDNIVKPMMEKIYKKFIDDILKRDFNSIIFKHYLNHPIQGSCYREDDSRKIIADEHDIVTDFIASMTDDYFLDLFKHIFQEDRLNSEIRYIKYFD</sequence>
<dbReference type="PANTHER" id="PTHR35795">
    <property type="entry name" value="SLR1885 PROTEIN"/>
    <property type="match status" value="1"/>
</dbReference>
<evidence type="ECO:0000313" key="3">
    <source>
        <dbReference type="Proteomes" id="UP000191554"/>
    </source>
</evidence>
<dbReference type="Gene3D" id="1.10.3210.10">
    <property type="entry name" value="Hypothetical protein af1432"/>
    <property type="match status" value="1"/>
</dbReference>
<name>A0A1V4SJH2_RUMHU</name>
<dbReference type="Pfam" id="PF01966">
    <property type="entry name" value="HD"/>
    <property type="match status" value="1"/>
</dbReference>
<dbReference type="SUPFAM" id="SSF109604">
    <property type="entry name" value="HD-domain/PDEase-like"/>
    <property type="match status" value="1"/>
</dbReference>
<dbReference type="InterPro" id="IPR003607">
    <property type="entry name" value="HD/PDEase_dom"/>
</dbReference>
<dbReference type="EC" id="3.1.5.1" evidence="2"/>
<dbReference type="PANTHER" id="PTHR35795:SF1">
    <property type="entry name" value="BIS(5'-NUCLEOSYL)-TETRAPHOSPHATASE, SYMMETRICAL"/>
    <property type="match status" value="1"/>
</dbReference>
<comment type="caution">
    <text evidence="2">The sequence shown here is derived from an EMBL/GenBank/DDBJ whole genome shotgun (WGS) entry which is preliminary data.</text>
</comment>
<dbReference type="InterPro" id="IPR006674">
    <property type="entry name" value="HD_domain"/>
</dbReference>
<dbReference type="OrthoDB" id="9803619at2"/>
<dbReference type="CDD" id="cd00077">
    <property type="entry name" value="HDc"/>
    <property type="match status" value="1"/>
</dbReference>
<dbReference type="AlphaFoldDB" id="A0A1V4SJH2"/>
<keyword evidence="2" id="KW-0378">Hydrolase</keyword>
<evidence type="ECO:0000313" key="2">
    <source>
        <dbReference type="EMBL" id="OPX43964.1"/>
    </source>
</evidence>
<dbReference type="GO" id="GO:0008832">
    <property type="term" value="F:dGTPase activity"/>
    <property type="evidence" value="ECO:0007669"/>
    <property type="project" value="UniProtKB-EC"/>
</dbReference>
<dbReference type="EMBL" id="MZGX01000013">
    <property type="protein sequence ID" value="OPX43964.1"/>
    <property type="molecule type" value="Genomic_DNA"/>
</dbReference>
<gene>
    <name evidence="2" type="primary">dgt_1</name>
    <name evidence="2" type="ORF">CLHUN_22070</name>
</gene>
<accession>A0A1V4SJH2</accession>
<evidence type="ECO:0000259" key="1">
    <source>
        <dbReference type="Pfam" id="PF01966"/>
    </source>
</evidence>